<feature type="domain" description="HTH CENPB-type" evidence="3">
    <location>
        <begin position="41"/>
        <end position="111"/>
    </location>
</feature>
<dbReference type="STRING" id="1336337.A0A3N4J1Z2"/>
<name>A0A3N4J1Z2_9PEZI</name>
<feature type="non-terminal residue" evidence="4">
    <location>
        <position position="118"/>
    </location>
</feature>
<dbReference type="Proteomes" id="UP000276215">
    <property type="component" value="Unassembled WGS sequence"/>
</dbReference>
<evidence type="ECO:0000256" key="1">
    <source>
        <dbReference type="ARBA" id="ARBA00023125"/>
    </source>
</evidence>
<organism evidence="4 5">
    <name type="scientific">Choiromyces venosus 120613-1</name>
    <dbReference type="NCBI Taxonomy" id="1336337"/>
    <lineage>
        <taxon>Eukaryota</taxon>
        <taxon>Fungi</taxon>
        <taxon>Dikarya</taxon>
        <taxon>Ascomycota</taxon>
        <taxon>Pezizomycotina</taxon>
        <taxon>Pezizomycetes</taxon>
        <taxon>Pezizales</taxon>
        <taxon>Tuberaceae</taxon>
        <taxon>Choiromyces</taxon>
    </lineage>
</organism>
<dbReference type="OrthoDB" id="3937230at2759"/>
<evidence type="ECO:0000313" key="5">
    <source>
        <dbReference type="Proteomes" id="UP000276215"/>
    </source>
</evidence>
<dbReference type="SMART" id="SM00674">
    <property type="entry name" value="CENPB"/>
    <property type="match status" value="1"/>
</dbReference>
<keyword evidence="5" id="KW-1185">Reference proteome</keyword>
<evidence type="ECO:0000256" key="2">
    <source>
        <dbReference type="SAM" id="MobiDB-lite"/>
    </source>
</evidence>
<evidence type="ECO:0000313" key="4">
    <source>
        <dbReference type="EMBL" id="RPA90591.1"/>
    </source>
</evidence>
<dbReference type="PROSITE" id="PS51253">
    <property type="entry name" value="HTH_CENPB"/>
    <property type="match status" value="1"/>
</dbReference>
<keyword evidence="1" id="KW-0238">DNA-binding</keyword>
<dbReference type="InterPro" id="IPR006600">
    <property type="entry name" value="HTH_CenpB_DNA-bd_dom"/>
</dbReference>
<protein>
    <recommendedName>
        <fullName evidence="3">HTH CENPB-type domain-containing protein</fullName>
    </recommendedName>
</protein>
<sequence>QMAIEMATTGMAPSLTIAAAMVGAAPSTVMHRQQGRKNREEEGQRRQKLLPEEERIVIERCYFRCRLGFPPTIWQLREIATSVVQKRNPDEVLGKRWEAAFKKRHPEVRTRFSKQLDF</sequence>
<reference evidence="4 5" key="1">
    <citation type="journal article" date="2018" name="Nat. Ecol. Evol.">
        <title>Pezizomycetes genomes reveal the molecular basis of ectomycorrhizal truffle lifestyle.</title>
        <authorList>
            <person name="Murat C."/>
            <person name="Payen T."/>
            <person name="Noel B."/>
            <person name="Kuo A."/>
            <person name="Morin E."/>
            <person name="Chen J."/>
            <person name="Kohler A."/>
            <person name="Krizsan K."/>
            <person name="Balestrini R."/>
            <person name="Da Silva C."/>
            <person name="Montanini B."/>
            <person name="Hainaut M."/>
            <person name="Levati E."/>
            <person name="Barry K.W."/>
            <person name="Belfiori B."/>
            <person name="Cichocki N."/>
            <person name="Clum A."/>
            <person name="Dockter R.B."/>
            <person name="Fauchery L."/>
            <person name="Guy J."/>
            <person name="Iotti M."/>
            <person name="Le Tacon F."/>
            <person name="Lindquist E.A."/>
            <person name="Lipzen A."/>
            <person name="Malagnac F."/>
            <person name="Mello A."/>
            <person name="Molinier V."/>
            <person name="Miyauchi S."/>
            <person name="Poulain J."/>
            <person name="Riccioni C."/>
            <person name="Rubini A."/>
            <person name="Sitrit Y."/>
            <person name="Splivallo R."/>
            <person name="Traeger S."/>
            <person name="Wang M."/>
            <person name="Zifcakova L."/>
            <person name="Wipf D."/>
            <person name="Zambonelli A."/>
            <person name="Paolocci F."/>
            <person name="Nowrousian M."/>
            <person name="Ottonello S."/>
            <person name="Baldrian P."/>
            <person name="Spatafora J.W."/>
            <person name="Henrissat B."/>
            <person name="Nagy L.G."/>
            <person name="Aury J.M."/>
            <person name="Wincker P."/>
            <person name="Grigoriev I.V."/>
            <person name="Bonfante P."/>
            <person name="Martin F.M."/>
        </authorList>
    </citation>
    <scope>NUCLEOTIDE SEQUENCE [LARGE SCALE GENOMIC DNA]</scope>
    <source>
        <strain evidence="4 5">120613-1</strain>
    </source>
</reference>
<feature type="non-terminal residue" evidence="4">
    <location>
        <position position="1"/>
    </location>
</feature>
<gene>
    <name evidence="4" type="ORF">L873DRAFT_1570083</name>
</gene>
<accession>A0A3N4J1Z2</accession>
<dbReference type="Pfam" id="PF03221">
    <property type="entry name" value="HTH_Tnp_Tc5"/>
    <property type="match status" value="1"/>
</dbReference>
<dbReference type="AlphaFoldDB" id="A0A3N4J1Z2"/>
<feature type="region of interest" description="Disordered" evidence="2">
    <location>
        <begin position="26"/>
        <end position="48"/>
    </location>
</feature>
<feature type="compositionally biased region" description="Basic and acidic residues" evidence="2">
    <location>
        <begin position="37"/>
        <end position="48"/>
    </location>
</feature>
<evidence type="ECO:0000259" key="3">
    <source>
        <dbReference type="PROSITE" id="PS51253"/>
    </source>
</evidence>
<proteinExistence type="predicted"/>
<dbReference type="EMBL" id="ML120519">
    <property type="protein sequence ID" value="RPA90591.1"/>
    <property type="molecule type" value="Genomic_DNA"/>
</dbReference>
<dbReference type="GO" id="GO:0003677">
    <property type="term" value="F:DNA binding"/>
    <property type="evidence" value="ECO:0007669"/>
    <property type="project" value="UniProtKB-KW"/>
</dbReference>